<dbReference type="InterPro" id="IPR008775">
    <property type="entry name" value="Phytyl_CoA_dOase-like"/>
</dbReference>
<organism evidence="1 2">
    <name type="scientific">Streptomyces hyaluromycini</name>
    <dbReference type="NCBI Taxonomy" id="1377993"/>
    <lineage>
        <taxon>Bacteria</taxon>
        <taxon>Bacillati</taxon>
        <taxon>Actinomycetota</taxon>
        <taxon>Actinomycetes</taxon>
        <taxon>Kitasatosporales</taxon>
        <taxon>Streptomycetaceae</taxon>
        <taxon>Streptomyces</taxon>
    </lineage>
</organism>
<dbReference type="SUPFAM" id="SSF51197">
    <property type="entry name" value="Clavaminate synthase-like"/>
    <property type="match status" value="1"/>
</dbReference>
<dbReference type="Proteomes" id="UP001474181">
    <property type="component" value="Unassembled WGS sequence"/>
</dbReference>
<dbReference type="PANTHER" id="PTHR20883">
    <property type="entry name" value="PHYTANOYL-COA DIOXYGENASE DOMAIN CONTAINING 1"/>
    <property type="match status" value="1"/>
</dbReference>
<proteinExistence type="predicted"/>
<dbReference type="Gene3D" id="2.60.120.620">
    <property type="entry name" value="q2cbj1_9rhob like domain"/>
    <property type="match status" value="1"/>
</dbReference>
<evidence type="ECO:0000313" key="2">
    <source>
        <dbReference type="Proteomes" id="UP001474181"/>
    </source>
</evidence>
<sequence length="278" mass="31066">MTAITRSRVSELDLPYEGLSGAATADFNRDGFAHLSRVLSPETIAEYEPTITSEVIRLNTQHLPLAERDTYGKAFLQVTNLWQHSDTVRELVFSRRLAKIAADLLGVHAVRLYHDQALYKEPSGGITPWHADQYYWPLSSDRCLTLWLPLQETPPEMGPLAFARGSHNFSHGRDLPISDASEAHLKQALAEQDFEDVVAPYALGDASFHRGWTFHHAGPNHSSVPRRVMTVIYLDADIRVAEPTNDNQIADRQWMPGTPVGRIPDTPLNPVLYDAGHA</sequence>
<dbReference type="RefSeq" id="WP_350780135.1">
    <property type="nucleotide sequence ID" value="NZ_JBEPEK010000067.1"/>
</dbReference>
<gene>
    <name evidence="1" type="ORF">ABT404_12305</name>
</gene>
<dbReference type="Pfam" id="PF05721">
    <property type="entry name" value="PhyH"/>
    <property type="match status" value="1"/>
</dbReference>
<dbReference type="EMBL" id="JBEPEK010000067">
    <property type="protein sequence ID" value="MER7180242.1"/>
    <property type="molecule type" value="Genomic_DNA"/>
</dbReference>
<dbReference type="PANTHER" id="PTHR20883:SF48">
    <property type="entry name" value="ECTOINE DIOXYGENASE"/>
    <property type="match status" value="1"/>
</dbReference>
<keyword evidence="1" id="KW-0560">Oxidoreductase</keyword>
<reference evidence="1 2" key="1">
    <citation type="submission" date="2024-06" db="EMBL/GenBank/DDBJ databases">
        <title>The Natural Products Discovery Center: Release of the First 8490 Sequenced Strains for Exploring Actinobacteria Biosynthetic Diversity.</title>
        <authorList>
            <person name="Kalkreuter E."/>
            <person name="Kautsar S.A."/>
            <person name="Yang D."/>
            <person name="Bader C.D."/>
            <person name="Teijaro C.N."/>
            <person name="Fluegel L."/>
            <person name="Davis C.M."/>
            <person name="Simpson J.R."/>
            <person name="Lauterbach L."/>
            <person name="Steele A.D."/>
            <person name="Gui C."/>
            <person name="Meng S."/>
            <person name="Li G."/>
            <person name="Viehrig K."/>
            <person name="Ye F."/>
            <person name="Su P."/>
            <person name="Kiefer A.F."/>
            <person name="Nichols A."/>
            <person name="Cepeda A.J."/>
            <person name="Yan W."/>
            <person name="Fan B."/>
            <person name="Jiang Y."/>
            <person name="Adhikari A."/>
            <person name="Zheng C.-J."/>
            <person name="Schuster L."/>
            <person name="Cowan T.M."/>
            <person name="Smanski M.J."/>
            <person name="Chevrette M.G."/>
            <person name="De Carvalho L.P.S."/>
            <person name="Shen B."/>
        </authorList>
    </citation>
    <scope>NUCLEOTIDE SEQUENCE [LARGE SCALE GENOMIC DNA]</scope>
    <source>
        <strain evidence="1 2">NPDC000234</strain>
    </source>
</reference>
<keyword evidence="1" id="KW-0223">Dioxygenase</keyword>
<evidence type="ECO:0000313" key="1">
    <source>
        <dbReference type="EMBL" id="MER7180242.1"/>
    </source>
</evidence>
<protein>
    <submittedName>
        <fullName evidence="1">Phytanoyl-CoA dioxygenase family protein</fullName>
    </submittedName>
</protein>
<name>A0ABV1WU06_9ACTN</name>
<accession>A0ABV1WU06</accession>
<keyword evidence="2" id="KW-1185">Reference proteome</keyword>
<dbReference type="GO" id="GO:0051213">
    <property type="term" value="F:dioxygenase activity"/>
    <property type="evidence" value="ECO:0007669"/>
    <property type="project" value="UniProtKB-KW"/>
</dbReference>
<comment type="caution">
    <text evidence="1">The sequence shown here is derived from an EMBL/GenBank/DDBJ whole genome shotgun (WGS) entry which is preliminary data.</text>
</comment>